<dbReference type="EnsemblPlants" id="Solyc02g089590.3.1">
    <property type="protein sequence ID" value="Solyc02g089590.3.1"/>
    <property type="gene ID" value="Solyc02g089590.3"/>
</dbReference>
<organism evidence="2">
    <name type="scientific">Solanum lycopersicum</name>
    <name type="common">Tomato</name>
    <name type="synonym">Lycopersicon esculentum</name>
    <dbReference type="NCBI Taxonomy" id="4081"/>
    <lineage>
        <taxon>Eukaryota</taxon>
        <taxon>Viridiplantae</taxon>
        <taxon>Streptophyta</taxon>
        <taxon>Embryophyta</taxon>
        <taxon>Tracheophyta</taxon>
        <taxon>Spermatophyta</taxon>
        <taxon>Magnoliopsida</taxon>
        <taxon>eudicotyledons</taxon>
        <taxon>Gunneridae</taxon>
        <taxon>Pentapetalae</taxon>
        <taxon>asterids</taxon>
        <taxon>lamiids</taxon>
        <taxon>Solanales</taxon>
        <taxon>Solanaceae</taxon>
        <taxon>Solanoideae</taxon>
        <taxon>Solaneae</taxon>
        <taxon>Solanum</taxon>
        <taxon>Solanum subgen. Lycopersicon</taxon>
    </lineage>
</organism>
<name>A0A3Q7FBB9_SOLLC</name>
<dbReference type="FunCoup" id="A0A3Q7FBB9">
    <property type="interactions" value="7"/>
</dbReference>
<feature type="compositionally biased region" description="Polar residues" evidence="1">
    <location>
        <begin position="1"/>
        <end position="11"/>
    </location>
</feature>
<dbReference type="Gramene" id="Solyc02g089590.3.1">
    <property type="protein sequence ID" value="Solyc02g089590.3.1"/>
    <property type="gene ID" value="Solyc02g089590.3"/>
</dbReference>
<protein>
    <recommendedName>
        <fullName evidence="4">Pollen coat protein</fullName>
    </recommendedName>
</protein>
<dbReference type="InParanoid" id="A0A3Q7FBB9"/>
<keyword evidence="3" id="KW-1185">Reference proteome</keyword>
<dbReference type="PANTHER" id="PTHR34191">
    <property type="entry name" value="LATE EMBRYOGENESIS ABUNDANT PROTEIN (LEA) FAMILY PROTEIN"/>
    <property type="match status" value="1"/>
</dbReference>
<evidence type="ECO:0000256" key="1">
    <source>
        <dbReference type="SAM" id="MobiDB-lite"/>
    </source>
</evidence>
<dbReference type="SMR" id="A0A3Q7FBB9"/>
<reference evidence="2" key="2">
    <citation type="submission" date="2019-01" db="UniProtKB">
        <authorList>
            <consortium name="EnsemblPlants"/>
        </authorList>
    </citation>
    <scope>IDENTIFICATION</scope>
    <source>
        <strain evidence="2">cv. Heinz 1706</strain>
    </source>
</reference>
<proteinExistence type="predicted"/>
<dbReference type="OrthoDB" id="1736743at2759"/>
<dbReference type="GeneID" id="101243946"/>
<sequence length="66" mass="6912">MNNSQNASYQAGQARGQVQEKGNQMMDRAANAAQSAKESVQETGQQMQAKAQGAADAVKNATGLNK</sequence>
<feature type="compositionally biased region" description="Low complexity" evidence="1">
    <location>
        <begin position="45"/>
        <end position="57"/>
    </location>
</feature>
<dbReference type="InterPro" id="IPR039624">
    <property type="entry name" value="LEA1/2/D7/KIN2"/>
</dbReference>
<dbReference type="OMA" id="ENASNFM"/>
<feature type="region of interest" description="Disordered" evidence="1">
    <location>
        <begin position="1"/>
        <end position="66"/>
    </location>
</feature>
<dbReference type="PaxDb" id="4081-Solyc02g089590.2.1"/>
<dbReference type="AlphaFoldDB" id="A0A3Q7FBB9"/>
<evidence type="ECO:0000313" key="3">
    <source>
        <dbReference type="Proteomes" id="UP000004994"/>
    </source>
</evidence>
<reference evidence="2" key="1">
    <citation type="journal article" date="2012" name="Nature">
        <title>The tomato genome sequence provides insights into fleshy fruit evolution.</title>
        <authorList>
            <consortium name="Tomato Genome Consortium"/>
        </authorList>
    </citation>
    <scope>NUCLEOTIDE SEQUENCE [LARGE SCALE GENOMIC DNA]</scope>
    <source>
        <strain evidence="2">cv. Heinz 1706</strain>
    </source>
</reference>
<evidence type="ECO:0008006" key="4">
    <source>
        <dbReference type="Google" id="ProtNLM"/>
    </source>
</evidence>
<gene>
    <name evidence="2" type="primary">LOC101243946</name>
</gene>
<accession>A0A3Q7FBB9</accession>
<dbReference type="KEGG" id="sly:101243946"/>
<dbReference type="Proteomes" id="UP000004994">
    <property type="component" value="Chromosome 2"/>
</dbReference>
<dbReference type="PANTHER" id="PTHR34191:SF35">
    <property type="entry name" value="STRESS-INDUCED PROTEIN KIN2-LIKE"/>
    <property type="match status" value="1"/>
</dbReference>
<evidence type="ECO:0000313" key="2">
    <source>
        <dbReference type="EnsemblPlants" id="Solyc02g089590.3.1"/>
    </source>
</evidence>
<feature type="compositionally biased region" description="Polar residues" evidence="1">
    <location>
        <begin position="32"/>
        <end position="44"/>
    </location>
</feature>
<dbReference type="RefSeq" id="XP_004232114.1">
    <property type="nucleotide sequence ID" value="XM_004232066.5"/>
</dbReference>